<comment type="caution">
    <text evidence="2">The sequence shown here is derived from an EMBL/GenBank/DDBJ whole genome shotgun (WGS) entry which is preliminary data.</text>
</comment>
<sequence>MFTLTVLSICFLAAISCKIKKVKAPVITQLMWYFHLSMLFFSVLCVILLIAGYGFKGTYTERVFFTFYAGSAIILYGLTQPEVTGKRVYLAAFYCFPFVLAAGLLLPPLRTLAVIMGLGLLSDAKLERYRIDDDFALQTKTIDIIDRHPTFSLVQDKYYLFEKITSDVIMPEKNILAVKMEKRGKDSVWLRLNMVEETGKGAKLDTTLSLYR</sequence>
<gene>
    <name evidence="2" type="ORF">DXN04_03625</name>
</gene>
<keyword evidence="1" id="KW-1133">Transmembrane helix</keyword>
<keyword evidence="1" id="KW-0472">Membrane</keyword>
<dbReference type="AlphaFoldDB" id="A0A3E1P8W3"/>
<reference evidence="2 3" key="1">
    <citation type="submission" date="2018-08" db="EMBL/GenBank/DDBJ databases">
        <title>Chitinophaga sp. K20C18050901, a novel bacterium isolated from forest soil.</title>
        <authorList>
            <person name="Wang C."/>
        </authorList>
    </citation>
    <scope>NUCLEOTIDE SEQUENCE [LARGE SCALE GENOMIC DNA]</scope>
    <source>
        <strain evidence="2 3">K20C18050901</strain>
    </source>
</reference>
<dbReference type="Proteomes" id="UP000261174">
    <property type="component" value="Unassembled WGS sequence"/>
</dbReference>
<keyword evidence="3" id="KW-1185">Reference proteome</keyword>
<evidence type="ECO:0000313" key="2">
    <source>
        <dbReference type="EMBL" id="RFM36601.1"/>
    </source>
</evidence>
<protein>
    <submittedName>
        <fullName evidence="2">Uncharacterized protein</fullName>
    </submittedName>
</protein>
<name>A0A3E1P8W3_9BACT</name>
<feature type="transmembrane region" description="Helical" evidence="1">
    <location>
        <begin position="91"/>
        <end position="121"/>
    </location>
</feature>
<dbReference type="OrthoDB" id="663619at2"/>
<evidence type="ECO:0000256" key="1">
    <source>
        <dbReference type="SAM" id="Phobius"/>
    </source>
</evidence>
<feature type="transmembrane region" description="Helical" evidence="1">
    <location>
        <begin position="63"/>
        <end position="79"/>
    </location>
</feature>
<dbReference type="RefSeq" id="WP_116851923.1">
    <property type="nucleotide sequence ID" value="NZ_QTJV01000001.1"/>
</dbReference>
<dbReference type="EMBL" id="QTJV01000001">
    <property type="protein sequence ID" value="RFM36601.1"/>
    <property type="molecule type" value="Genomic_DNA"/>
</dbReference>
<feature type="transmembrane region" description="Helical" evidence="1">
    <location>
        <begin position="32"/>
        <end position="51"/>
    </location>
</feature>
<organism evidence="2 3">
    <name type="scientific">Chitinophaga silvisoli</name>
    <dbReference type="NCBI Taxonomy" id="2291814"/>
    <lineage>
        <taxon>Bacteria</taxon>
        <taxon>Pseudomonadati</taxon>
        <taxon>Bacteroidota</taxon>
        <taxon>Chitinophagia</taxon>
        <taxon>Chitinophagales</taxon>
        <taxon>Chitinophagaceae</taxon>
        <taxon>Chitinophaga</taxon>
    </lineage>
</organism>
<proteinExistence type="predicted"/>
<accession>A0A3E1P8W3</accession>
<evidence type="ECO:0000313" key="3">
    <source>
        <dbReference type="Proteomes" id="UP000261174"/>
    </source>
</evidence>
<keyword evidence="1" id="KW-0812">Transmembrane</keyword>